<evidence type="ECO:0000256" key="1">
    <source>
        <dbReference type="SAM" id="MobiDB-lite"/>
    </source>
</evidence>
<evidence type="ECO:0000313" key="3">
    <source>
        <dbReference type="Proteomes" id="UP001050808"/>
    </source>
</evidence>
<evidence type="ECO:0000313" key="2">
    <source>
        <dbReference type="EMBL" id="GHI41914.1"/>
    </source>
</evidence>
<gene>
    <name evidence="2" type="ORF">Sviol_63220</name>
</gene>
<feature type="compositionally biased region" description="Low complexity" evidence="1">
    <location>
        <begin position="153"/>
        <end position="162"/>
    </location>
</feature>
<accession>A0ABQ3QXI4</accession>
<proteinExistence type="predicted"/>
<feature type="compositionally biased region" description="Low complexity" evidence="1">
    <location>
        <begin position="102"/>
        <end position="135"/>
    </location>
</feature>
<dbReference type="Proteomes" id="UP001050808">
    <property type="component" value="Unassembled WGS sequence"/>
</dbReference>
<keyword evidence="3" id="KW-1185">Reference proteome</keyword>
<comment type="caution">
    <text evidence="2">The sequence shown here is derived from an EMBL/GenBank/DDBJ whole genome shotgun (WGS) entry which is preliminary data.</text>
</comment>
<feature type="compositionally biased region" description="Acidic residues" evidence="1">
    <location>
        <begin position="163"/>
        <end position="177"/>
    </location>
</feature>
<sequence length="177" mass="18158">MTLVTCDPCTARYPDDVGACPNCGSTAQQGAGAAVPSVTVVCRTEYCPARGVERRLMLRAAAPGVLERPAPLCASCLLPMPELTEDHDMPKITVHGGPTVDTPTSAEGGEESSPGSSSSTSSEKASSSPKTSEPAAPLPVRKTASRSKKARTDASSAASTDGDQTEDTSESDDEDSK</sequence>
<protein>
    <submittedName>
        <fullName evidence="2">Uncharacterized protein</fullName>
    </submittedName>
</protein>
<organism evidence="2 3">
    <name type="scientific">Streptomyces violascens</name>
    <dbReference type="NCBI Taxonomy" id="67381"/>
    <lineage>
        <taxon>Bacteria</taxon>
        <taxon>Bacillati</taxon>
        <taxon>Actinomycetota</taxon>
        <taxon>Actinomycetes</taxon>
        <taxon>Kitasatosporales</taxon>
        <taxon>Streptomycetaceae</taxon>
        <taxon>Streptomyces</taxon>
    </lineage>
</organism>
<name>A0ABQ3QXI4_9ACTN</name>
<dbReference type="EMBL" id="BNDY01000017">
    <property type="protein sequence ID" value="GHI41914.1"/>
    <property type="molecule type" value="Genomic_DNA"/>
</dbReference>
<feature type="region of interest" description="Disordered" evidence="1">
    <location>
        <begin position="87"/>
        <end position="177"/>
    </location>
</feature>
<reference evidence="2" key="1">
    <citation type="submission" date="2024-05" db="EMBL/GenBank/DDBJ databases">
        <title>Whole genome shotgun sequence of Streptomyces violascens NBRC 12920.</title>
        <authorList>
            <person name="Komaki H."/>
            <person name="Tamura T."/>
        </authorList>
    </citation>
    <scope>NUCLEOTIDE SEQUENCE</scope>
    <source>
        <strain evidence="2">NBRC 12920</strain>
    </source>
</reference>
<dbReference type="RefSeq" id="WP_189963429.1">
    <property type="nucleotide sequence ID" value="NZ_BMUA01000008.1"/>
</dbReference>